<dbReference type="EMBL" id="ATHI01000001">
    <property type="protein sequence ID" value="EPR36237.1"/>
    <property type="molecule type" value="Genomic_DNA"/>
</dbReference>
<dbReference type="STRING" id="1121439.dsat_1765"/>
<reference evidence="1 2" key="1">
    <citation type="journal article" date="2013" name="Genome Announc.">
        <title>Draft genome sequences for three mercury-methylating, sulfate-reducing bacteria.</title>
        <authorList>
            <person name="Brown S.D."/>
            <person name="Hurt R.A.Jr."/>
            <person name="Gilmour C.C."/>
            <person name="Elias D.A."/>
        </authorList>
    </citation>
    <scope>NUCLEOTIDE SEQUENCE [LARGE SCALE GENOMIC DNA]</scope>
    <source>
        <strain evidence="1 2">DSM 16529</strain>
    </source>
</reference>
<dbReference type="Proteomes" id="UP000014975">
    <property type="component" value="Unassembled WGS sequence"/>
</dbReference>
<evidence type="ECO:0000313" key="1">
    <source>
        <dbReference type="EMBL" id="EPR36237.1"/>
    </source>
</evidence>
<dbReference type="PATRIC" id="fig|1121439.3.peg.150"/>
<name>S7TG98_9BACT</name>
<protein>
    <recommendedName>
        <fullName evidence="3">Holin of 3TMs, for gene-transfer release</fullName>
    </recommendedName>
</protein>
<evidence type="ECO:0000313" key="2">
    <source>
        <dbReference type="Proteomes" id="UP000014975"/>
    </source>
</evidence>
<keyword evidence="2" id="KW-1185">Reference proteome</keyword>
<sequence length="162" mass="17334">MDPITIIAGVASVVPTIARWIGGDKSKTAEVAQKAADVAMRVTGASDPATAIEQLKINKKFALEFEKLWAGVDMGLQESLTRRHEADMSSDSWLSKNVRPLCLLGLTAAVVGGVFTSVDEGKLRALTELGLYVFGYYFIGRSAFDKGAVRLDLSREGGGAVR</sequence>
<dbReference type="AlphaFoldDB" id="S7TG98"/>
<dbReference type="OrthoDB" id="5463178at2"/>
<evidence type="ECO:0008006" key="3">
    <source>
        <dbReference type="Google" id="ProtNLM"/>
    </source>
</evidence>
<dbReference type="eggNOG" id="ENOG5032BSU">
    <property type="taxonomic scope" value="Bacteria"/>
</dbReference>
<comment type="caution">
    <text evidence="1">The sequence shown here is derived from an EMBL/GenBank/DDBJ whole genome shotgun (WGS) entry which is preliminary data.</text>
</comment>
<proteinExistence type="predicted"/>
<accession>S7TG98</accession>
<organism evidence="1 2">
    <name type="scientific">Alkalidesulfovibrio alkalitolerans DSM 16529</name>
    <dbReference type="NCBI Taxonomy" id="1121439"/>
    <lineage>
        <taxon>Bacteria</taxon>
        <taxon>Pseudomonadati</taxon>
        <taxon>Thermodesulfobacteriota</taxon>
        <taxon>Desulfovibrionia</taxon>
        <taxon>Desulfovibrionales</taxon>
        <taxon>Desulfovibrionaceae</taxon>
        <taxon>Alkalidesulfovibrio</taxon>
    </lineage>
</organism>
<gene>
    <name evidence="1" type="ORF">dsat_1765</name>
</gene>
<dbReference type="RefSeq" id="WP_020885651.1">
    <property type="nucleotide sequence ID" value="NZ_ATHI01000001.1"/>
</dbReference>